<feature type="transmembrane region" description="Helical" evidence="6">
    <location>
        <begin position="153"/>
        <end position="175"/>
    </location>
</feature>
<dbReference type="PANTHER" id="PTHR33048">
    <property type="entry name" value="PTH11-LIKE INTEGRAL MEMBRANE PROTEIN (AFU_ORTHOLOGUE AFUA_5G11245)"/>
    <property type="match status" value="1"/>
</dbReference>
<evidence type="ECO:0000256" key="5">
    <source>
        <dbReference type="ARBA" id="ARBA00038359"/>
    </source>
</evidence>
<evidence type="ECO:0000256" key="4">
    <source>
        <dbReference type="ARBA" id="ARBA00023136"/>
    </source>
</evidence>
<keyword evidence="3 6" id="KW-1133">Transmembrane helix</keyword>
<keyword evidence="2 6" id="KW-0812">Transmembrane</keyword>
<dbReference type="Pfam" id="PF20684">
    <property type="entry name" value="Fung_rhodopsin"/>
    <property type="match status" value="2"/>
</dbReference>
<feature type="domain" description="Rhodopsin" evidence="7">
    <location>
        <begin position="129"/>
        <end position="240"/>
    </location>
</feature>
<dbReference type="Proteomes" id="UP001166286">
    <property type="component" value="Unassembled WGS sequence"/>
</dbReference>
<evidence type="ECO:0000256" key="2">
    <source>
        <dbReference type="ARBA" id="ARBA00022692"/>
    </source>
</evidence>
<dbReference type="InterPro" id="IPR052337">
    <property type="entry name" value="SAT4-like"/>
</dbReference>
<comment type="caution">
    <text evidence="8">The sequence shown here is derived from an EMBL/GenBank/DDBJ whole genome shotgun (WGS) entry which is preliminary data.</text>
</comment>
<evidence type="ECO:0000256" key="1">
    <source>
        <dbReference type="ARBA" id="ARBA00004141"/>
    </source>
</evidence>
<feature type="transmembrane region" description="Helical" evidence="6">
    <location>
        <begin position="49"/>
        <end position="71"/>
    </location>
</feature>
<evidence type="ECO:0000313" key="8">
    <source>
        <dbReference type="EMBL" id="KAK0510704.1"/>
    </source>
</evidence>
<feature type="transmembrane region" description="Helical" evidence="6">
    <location>
        <begin position="91"/>
        <end position="116"/>
    </location>
</feature>
<organism evidence="8 9">
    <name type="scientific">Cladonia borealis</name>
    <dbReference type="NCBI Taxonomy" id="184061"/>
    <lineage>
        <taxon>Eukaryota</taxon>
        <taxon>Fungi</taxon>
        <taxon>Dikarya</taxon>
        <taxon>Ascomycota</taxon>
        <taxon>Pezizomycotina</taxon>
        <taxon>Lecanoromycetes</taxon>
        <taxon>OSLEUM clade</taxon>
        <taxon>Lecanoromycetidae</taxon>
        <taxon>Lecanorales</taxon>
        <taxon>Lecanorineae</taxon>
        <taxon>Cladoniaceae</taxon>
        <taxon>Cladonia</taxon>
    </lineage>
</organism>
<accession>A0AA39V429</accession>
<reference evidence="8" key="1">
    <citation type="submission" date="2023-03" db="EMBL/GenBank/DDBJ databases">
        <title>Complete genome of Cladonia borealis.</title>
        <authorList>
            <person name="Park H."/>
        </authorList>
    </citation>
    <scope>NUCLEOTIDE SEQUENCE</scope>
    <source>
        <strain evidence="8">ANT050790</strain>
    </source>
</reference>
<dbReference type="PANTHER" id="PTHR33048:SF163">
    <property type="entry name" value="INTEGRAL MEMBRANE PROTEIN (AFU_ORTHOLOGUE AFUA_8G05510)"/>
    <property type="match status" value="1"/>
</dbReference>
<dbReference type="GO" id="GO:0016020">
    <property type="term" value="C:membrane"/>
    <property type="evidence" value="ECO:0007669"/>
    <property type="project" value="UniProtKB-SubCell"/>
</dbReference>
<sequence length="271" mass="29980">MISPESQGGPNIALITIICSWTFLAIALLGASLLVWARRIQKRRLGLDDYLTLLALATTVALIVQTTWAIVDEGQDDHEAELSKTNFALVVRSLLVNQTLWGVVNTLIRISAILFVRKAFGNMRKVFLICRPMAVDWDAHVDGTCSDQIVSYLVLEVLGLLLDFTIAAVSIPYLWALQMALAKKCLTQVIIITGLRIQALHMVNAQDFTYSKGYLGLLSTLGVSLGIVFCCAPVVPFLYRRYRPLRKLSQYFPDSPIASSSDPLTPESQHA</sequence>
<comment type="similarity">
    <text evidence="5">Belongs to the SAT4 family.</text>
</comment>
<dbReference type="InterPro" id="IPR049326">
    <property type="entry name" value="Rhodopsin_dom_fungi"/>
</dbReference>
<proteinExistence type="inferred from homology"/>
<evidence type="ECO:0000256" key="3">
    <source>
        <dbReference type="ARBA" id="ARBA00022989"/>
    </source>
</evidence>
<gene>
    <name evidence="8" type="ORF">JMJ35_007136</name>
</gene>
<evidence type="ECO:0000259" key="7">
    <source>
        <dbReference type="Pfam" id="PF20684"/>
    </source>
</evidence>
<keyword evidence="4 6" id="KW-0472">Membrane</keyword>
<dbReference type="AlphaFoldDB" id="A0AA39V429"/>
<feature type="transmembrane region" description="Helical" evidence="6">
    <location>
        <begin position="214"/>
        <end position="239"/>
    </location>
</feature>
<name>A0AA39V429_9LECA</name>
<evidence type="ECO:0000256" key="6">
    <source>
        <dbReference type="SAM" id="Phobius"/>
    </source>
</evidence>
<dbReference type="EMBL" id="JAFEKC020000015">
    <property type="protein sequence ID" value="KAK0510704.1"/>
    <property type="molecule type" value="Genomic_DNA"/>
</dbReference>
<keyword evidence="9" id="KW-1185">Reference proteome</keyword>
<protein>
    <recommendedName>
        <fullName evidence="7">Rhodopsin domain-containing protein</fullName>
    </recommendedName>
</protein>
<feature type="transmembrane region" description="Helical" evidence="6">
    <location>
        <begin position="12"/>
        <end position="37"/>
    </location>
</feature>
<feature type="domain" description="Rhodopsin" evidence="7">
    <location>
        <begin position="35"/>
        <end position="128"/>
    </location>
</feature>
<evidence type="ECO:0000313" key="9">
    <source>
        <dbReference type="Proteomes" id="UP001166286"/>
    </source>
</evidence>
<comment type="subcellular location">
    <subcellularLocation>
        <location evidence="1">Membrane</location>
        <topology evidence="1">Multi-pass membrane protein</topology>
    </subcellularLocation>
</comment>